<dbReference type="InterPro" id="IPR001898">
    <property type="entry name" value="SLC13A/DASS"/>
</dbReference>
<dbReference type="EMBL" id="BQXO01000002">
    <property type="protein sequence ID" value="GKT05485.1"/>
    <property type="molecule type" value="Genomic_DNA"/>
</dbReference>
<comment type="similarity">
    <text evidence="2">Belongs to the SLC13A/DASS transporter (TC 2.A.47) family. DIT1 subfamily.</text>
</comment>
<feature type="transmembrane region" description="Helical" evidence="6">
    <location>
        <begin position="34"/>
        <end position="51"/>
    </location>
</feature>
<feature type="transmembrane region" description="Helical" evidence="6">
    <location>
        <begin position="82"/>
        <end position="102"/>
    </location>
</feature>
<feature type="transmembrane region" description="Helical" evidence="6">
    <location>
        <begin position="12"/>
        <end position="28"/>
    </location>
</feature>
<feature type="transmembrane region" description="Helical" evidence="6">
    <location>
        <begin position="391"/>
        <end position="418"/>
    </location>
</feature>
<feature type="transmembrane region" description="Helical" evidence="6">
    <location>
        <begin position="443"/>
        <end position="465"/>
    </location>
</feature>
<proteinExistence type="inferred from homology"/>
<comment type="caution">
    <text evidence="7">The sequence shown here is derived from an EMBL/GenBank/DDBJ whole genome shotgun (WGS) entry which is preliminary data.</text>
</comment>
<accession>A0ABQ5JMT2</accession>
<comment type="subcellular location">
    <subcellularLocation>
        <location evidence="1">Membrane</location>
        <topology evidence="1">Multi-pass membrane protein</topology>
    </subcellularLocation>
</comment>
<gene>
    <name evidence="7" type="primary">citP</name>
    <name evidence="7" type="ORF">JCM31185_07740</name>
</gene>
<name>A0ABQ5JMT2_9LACO</name>
<sequence length="472" mass="51054">MGLEKVNYKKFLWPIIIGLIIWFIAPVRPAGISLAAWHVLAIFVATIVGCITQPLPIAGVALLGMTLTVLLGLVPMEKAVTAFGTNVVWLIAMAYFLSRGFIKTGFGRRVALNFVRLFGRRTLGLAYALIGVDLVTAPATPSNTARAGGIVFPIIDSLATTFGSNPKDGTERKIGSFLMFSEFQGDIITSGMFMTAMAPNLVAVAMAKAAHVNITWVGWFLAALVPGIISLIAVPWIIYKLYPPEVKETPNAKEWAEKELAEMGPMSVAEKIMCGVFLLALFLWVISSFIGLDATLVAFIAVTLLLITGVLSVQDVLKETGAWNTVLWFSILIFLANQLTAMGLIPWLSKSIGVALHGVSWLLVLVVLFLFYFYTHYLFASGTAHVSAMYAALLAVAISAHVPAMLAAIMLALCGPLFSSTTHYASGPATVIFGAGYVKQSDWWRLNAILGVFYIIVWLGGGLLWTKVLGMW</sequence>
<evidence type="ECO:0000313" key="7">
    <source>
        <dbReference type="EMBL" id="GKT05485.1"/>
    </source>
</evidence>
<feature type="transmembrane region" description="Helical" evidence="6">
    <location>
        <begin position="187"/>
        <end position="210"/>
    </location>
</feature>
<evidence type="ECO:0000256" key="4">
    <source>
        <dbReference type="ARBA" id="ARBA00022989"/>
    </source>
</evidence>
<dbReference type="PANTHER" id="PTHR42826">
    <property type="entry name" value="DICARBOXYLATE TRANSPORTER 2.1, CHLOROPLASTIC"/>
    <property type="match status" value="1"/>
</dbReference>
<dbReference type="RefSeq" id="WP_407882768.1">
    <property type="nucleotide sequence ID" value="NZ_BQXO01000002.1"/>
</dbReference>
<dbReference type="Pfam" id="PF00939">
    <property type="entry name" value="Na_sulph_symp"/>
    <property type="match status" value="1"/>
</dbReference>
<keyword evidence="8" id="KW-1185">Reference proteome</keyword>
<evidence type="ECO:0000256" key="6">
    <source>
        <dbReference type="SAM" id="Phobius"/>
    </source>
</evidence>
<evidence type="ECO:0000256" key="2">
    <source>
        <dbReference type="ARBA" id="ARBA00007349"/>
    </source>
</evidence>
<evidence type="ECO:0000256" key="5">
    <source>
        <dbReference type="ARBA" id="ARBA00023136"/>
    </source>
</evidence>
<evidence type="ECO:0000256" key="3">
    <source>
        <dbReference type="ARBA" id="ARBA00022692"/>
    </source>
</evidence>
<keyword evidence="4 6" id="KW-1133">Transmembrane helix</keyword>
<evidence type="ECO:0000256" key="1">
    <source>
        <dbReference type="ARBA" id="ARBA00004141"/>
    </source>
</evidence>
<reference evidence="7 8" key="1">
    <citation type="submission" date="2022-03" db="EMBL/GenBank/DDBJ databases">
        <title>Draft genome sequence of Furfurilactobacillus curtus JCM 31185.</title>
        <authorList>
            <person name="Suzuki S."/>
            <person name="Endo A."/>
            <person name="Kajikawa A."/>
        </authorList>
    </citation>
    <scope>NUCLEOTIDE SEQUENCE [LARGE SCALE GENOMIC DNA]</scope>
    <source>
        <strain evidence="7 8">JCM 31185</strain>
    </source>
</reference>
<feature type="transmembrane region" description="Helical" evidence="6">
    <location>
        <begin position="359"/>
        <end position="379"/>
    </location>
</feature>
<feature type="transmembrane region" description="Helical" evidence="6">
    <location>
        <begin position="216"/>
        <end position="239"/>
    </location>
</feature>
<dbReference type="NCBIfam" id="TIGR00785">
    <property type="entry name" value="dass"/>
    <property type="match status" value="1"/>
</dbReference>
<evidence type="ECO:0000313" key="8">
    <source>
        <dbReference type="Proteomes" id="UP001628078"/>
    </source>
</evidence>
<organism evidence="7 8">
    <name type="scientific">Furfurilactobacillus curtus</name>
    <dbReference type="NCBI Taxonomy" id="1746200"/>
    <lineage>
        <taxon>Bacteria</taxon>
        <taxon>Bacillati</taxon>
        <taxon>Bacillota</taxon>
        <taxon>Bacilli</taxon>
        <taxon>Lactobacillales</taxon>
        <taxon>Lactobacillaceae</taxon>
        <taxon>Furfurilactobacillus</taxon>
    </lineage>
</organism>
<dbReference type="PIRSF" id="PIRSF002457">
    <property type="entry name" value="DASS"/>
    <property type="match status" value="1"/>
</dbReference>
<feature type="transmembrane region" description="Helical" evidence="6">
    <location>
        <begin position="296"/>
        <end position="313"/>
    </location>
</feature>
<feature type="transmembrane region" description="Helical" evidence="6">
    <location>
        <begin position="325"/>
        <end position="347"/>
    </location>
</feature>
<keyword evidence="3 6" id="KW-0812">Transmembrane</keyword>
<feature type="transmembrane region" description="Helical" evidence="6">
    <location>
        <begin position="123"/>
        <end position="141"/>
    </location>
</feature>
<dbReference type="Proteomes" id="UP001628078">
    <property type="component" value="Unassembled WGS sequence"/>
</dbReference>
<protein>
    <submittedName>
        <fullName evidence="7">2-oxoglutarate translocator</fullName>
    </submittedName>
</protein>
<dbReference type="InterPro" id="IPR030676">
    <property type="entry name" value="CitT-rel"/>
</dbReference>
<keyword evidence="5 6" id="KW-0472">Membrane</keyword>